<organism evidence="12 13">
    <name type="scientific">Meganyctiphanes norvegica</name>
    <name type="common">Northern krill</name>
    <name type="synonym">Thysanopoda norvegica</name>
    <dbReference type="NCBI Taxonomy" id="48144"/>
    <lineage>
        <taxon>Eukaryota</taxon>
        <taxon>Metazoa</taxon>
        <taxon>Ecdysozoa</taxon>
        <taxon>Arthropoda</taxon>
        <taxon>Crustacea</taxon>
        <taxon>Multicrustacea</taxon>
        <taxon>Malacostraca</taxon>
        <taxon>Eumalacostraca</taxon>
        <taxon>Eucarida</taxon>
        <taxon>Euphausiacea</taxon>
        <taxon>Euphausiidae</taxon>
        <taxon>Meganyctiphanes</taxon>
    </lineage>
</organism>
<dbReference type="Gene3D" id="3.30.710.10">
    <property type="entry name" value="Potassium Channel Kv1.1, Chain A"/>
    <property type="match status" value="1"/>
</dbReference>
<feature type="compositionally biased region" description="Polar residues" evidence="9">
    <location>
        <begin position="187"/>
        <end position="202"/>
    </location>
</feature>
<keyword evidence="7" id="KW-0675">Receptor</keyword>
<name>A0AAV2SJY3_MEGNR</name>
<dbReference type="PRINTS" id="PR00047">
    <property type="entry name" value="STROIDFINGER"/>
</dbReference>
<feature type="domain" description="Nuclear receptor" evidence="11">
    <location>
        <begin position="342"/>
        <end position="421"/>
    </location>
</feature>
<keyword evidence="3" id="KW-0862">Zinc</keyword>
<keyword evidence="5" id="KW-0238">DNA-binding</keyword>
<dbReference type="PANTHER" id="PTHR48092">
    <property type="entry name" value="KNIRPS-RELATED PROTEIN-RELATED"/>
    <property type="match status" value="1"/>
</dbReference>
<keyword evidence="2" id="KW-0863">Zinc-finger</keyword>
<reference evidence="12 13" key="1">
    <citation type="submission" date="2024-05" db="EMBL/GenBank/DDBJ databases">
        <authorList>
            <person name="Wallberg A."/>
        </authorList>
    </citation>
    <scope>NUCLEOTIDE SEQUENCE [LARGE SCALE GENOMIC DNA]</scope>
</reference>
<dbReference type="PROSITE" id="PS50097">
    <property type="entry name" value="BTB"/>
    <property type="match status" value="1"/>
</dbReference>
<dbReference type="Pfam" id="PF00651">
    <property type="entry name" value="BTB"/>
    <property type="match status" value="1"/>
</dbReference>
<dbReference type="GO" id="GO:0008270">
    <property type="term" value="F:zinc ion binding"/>
    <property type="evidence" value="ECO:0007669"/>
    <property type="project" value="UniProtKB-KW"/>
</dbReference>
<keyword evidence="1" id="KW-0479">Metal-binding</keyword>
<dbReference type="InterPro" id="IPR000210">
    <property type="entry name" value="BTB/POZ_dom"/>
</dbReference>
<evidence type="ECO:0000256" key="2">
    <source>
        <dbReference type="ARBA" id="ARBA00022771"/>
    </source>
</evidence>
<keyword evidence="4" id="KW-0805">Transcription regulation</keyword>
<evidence type="ECO:0000256" key="9">
    <source>
        <dbReference type="SAM" id="MobiDB-lite"/>
    </source>
</evidence>
<dbReference type="SMART" id="SM00399">
    <property type="entry name" value="ZnF_C4"/>
    <property type="match status" value="1"/>
</dbReference>
<evidence type="ECO:0000259" key="10">
    <source>
        <dbReference type="PROSITE" id="PS50097"/>
    </source>
</evidence>
<dbReference type="GO" id="GO:0003700">
    <property type="term" value="F:DNA-binding transcription factor activity"/>
    <property type="evidence" value="ECO:0007669"/>
    <property type="project" value="InterPro"/>
</dbReference>
<evidence type="ECO:0000256" key="5">
    <source>
        <dbReference type="ARBA" id="ARBA00023125"/>
    </source>
</evidence>
<accession>A0AAV2SJY3</accession>
<feature type="compositionally biased region" description="Basic and acidic residues" evidence="9">
    <location>
        <begin position="136"/>
        <end position="154"/>
    </location>
</feature>
<evidence type="ECO:0000256" key="3">
    <source>
        <dbReference type="ARBA" id="ARBA00022833"/>
    </source>
</evidence>
<feature type="region of interest" description="Disordered" evidence="9">
    <location>
        <begin position="136"/>
        <end position="155"/>
    </location>
</feature>
<dbReference type="SUPFAM" id="SSF54695">
    <property type="entry name" value="POZ domain"/>
    <property type="match status" value="1"/>
</dbReference>
<dbReference type="InterPro" id="IPR001628">
    <property type="entry name" value="Znf_hrmn_rcpt"/>
</dbReference>
<keyword evidence="8" id="KW-0539">Nucleus</keyword>
<dbReference type="Proteomes" id="UP001497623">
    <property type="component" value="Unassembled WGS sequence"/>
</dbReference>
<dbReference type="SMART" id="SM00225">
    <property type="entry name" value="BTB"/>
    <property type="match status" value="1"/>
</dbReference>
<feature type="region of interest" description="Disordered" evidence="9">
    <location>
        <begin position="162"/>
        <end position="202"/>
    </location>
</feature>
<dbReference type="InterPro" id="IPR013088">
    <property type="entry name" value="Znf_NHR/GATA"/>
</dbReference>
<keyword evidence="6" id="KW-0804">Transcription</keyword>
<dbReference type="CDD" id="cd18315">
    <property type="entry name" value="BTB_POZ_BAB-like"/>
    <property type="match status" value="1"/>
</dbReference>
<dbReference type="GO" id="GO:0043565">
    <property type="term" value="F:sequence-specific DNA binding"/>
    <property type="evidence" value="ECO:0007669"/>
    <property type="project" value="InterPro"/>
</dbReference>
<dbReference type="AlphaFoldDB" id="A0AAV2SJY3"/>
<evidence type="ECO:0000256" key="4">
    <source>
        <dbReference type="ARBA" id="ARBA00023015"/>
    </source>
</evidence>
<dbReference type="InterPro" id="IPR050200">
    <property type="entry name" value="Nuclear_hormone_rcpt_NR3"/>
</dbReference>
<evidence type="ECO:0000256" key="8">
    <source>
        <dbReference type="ARBA" id="ARBA00023242"/>
    </source>
</evidence>
<dbReference type="PROSITE" id="PS00031">
    <property type="entry name" value="NUCLEAR_REC_DBD_1"/>
    <property type="match status" value="1"/>
</dbReference>
<dbReference type="InterPro" id="IPR011333">
    <property type="entry name" value="SKP1/BTB/POZ_sf"/>
</dbReference>
<evidence type="ECO:0000313" key="12">
    <source>
        <dbReference type="EMBL" id="CAL4197296.1"/>
    </source>
</evidence>
<evidence type="ECO:0000256" key="7">
    <source>
        <dbReference type="ARBA" id="ARBA00023170"/>
    </source>
</evidence>
<proteinExistence type="predicted"/>
<evidence type="ECO:0000256" key="1">
    <source>
        <dbReference type="ARBA" id="ARBA00022723"/>
    </source>
</evidence>
<gene>
    <name evidence="12" type="ORF">MNOR_LOCUS37241</name>
</gene>
<evidence type="ECO:0000256" key="6">
    <source>
        <dbReference type="ARBA" id="ARBA00023163"/>
    </source>
</evidence>
<comment type="caution">
    <text evidence="12">The sequence shown here is derived from an EMBL/GenBank/DDBJ whole genome shotgun (WGS) entry which is preliminary data.</text>
</comment>
<protein>
    <submittedName>
        <fullName evidence="12">Uncharacterized protein</fullName>
    </submittedName>
</protein>
<evidence type="ECO:0000313" key="13">
    <source>
        <dbReference type="Proteomes" id="UP001497623"/>
    </source>
</evidence>
<dbReference type="Pfam" id="PF00105">
    <property type="entry name" value="zf-C4"/>
    <property type="match status" value="1"/>
</dbReference>
<dbReference type="Gene3D" id="3.30.50.10">
    <property type="entry name" value="Erythroid Transcription Factor GATA-1, subunit A"/>
    <property type="match status" value="1"/>
</dbReference>
<evidence type="ECO:0000259" key="11">
    <source>
        <dbReference type="PROSITE" id="PS51030"/>
    </source>
</evidence>
<feature type="domain" description="BTB" evidence="10">
    <location>
        <begin position="40"/>
        <end position="105"/>
    </location>
</feature>
<dbReference type="SUPFAM" id="SSF57716">
    <property type="entry name" value="Glucocorticoid receptor-like (DNA-binding domain)"/>
    <property type="match status" value="1"/>
</dbReference>
<dbReference type="CDD" id="cd06916">
    <property type="entry name" value="NR_DBD_like"/>
    <property type="match status" value="1"/>
</dbReference>
<dbReference type="PROSITE" id="PS51030">
    <property type="entry name" value="NUCLEAR_REC_DBD_2"/>
    <property type="match status" value="1"/>
</dbReference>
<feature type="compositionally biased region" description="Basic and acidic residues" evidence="9">
    <location>
        <begin position="165"/>
        <end position="186"/>
    </location>
</feature>
<keyword evidence="13" id="KW-1185">Reference proteome</keyword>
<sequence>MGSEMLSMKWSTDMLSLKWNSHKNTFVDVLATAREKKTFCDATIACEGNLYPVHRFVISTCSTYFERILSNISDANPIIVLADIKAKDIADLLQYMYTGEVMVRQEDIDSFIKAGEVLRIKGIAVAEENEITKQQKRLFNDSEERPDKRQRTDEFSETLKQLNDLSREPEHIKETKDSSEIKDCNEKNNQQEINGSTGPSDQAISDYVAVKEEILQPSDDPLHLPAHSIKVEVNLNEAVTDEDNIIRENTQLICATTFPEHKLAISAEDEERSRVMSADSYNFERRSHNVIEQIITFPSNNSHDTATSSISTAQNNNSNWIMQNDFRRELTIAQENRSRDLTGWCLVCGDKGSGYHYGIETCMGCNAFFKRSIRKNIGMDYFCAIGGNCDISRASRWTRYCKACRFQKCLTAGMNVYNVRKSIF</sequence>
<dbReference type="EMBL" id="CAXKWB010073485">
    <property type="protein sequence ID" value="CAL4197296.1"/>
    <property type="molecule type" value="Genomic_DNA"/>
</dbReference>